<dbReference type="Proteomes" id="UP000635565">
    <property type="component" value="Unassembled WGS sequence"/>
</dbReference>
<gene>
    <name evidence="1" type="ORF">KSZ_21390</name>
</gene>
<name>A0ABQ3VE81_9CHLR</name>
<protein>
    <submittedName>
        <fullName evidence="1">Uncharacterized protein</fullName>
    </submittedName>
</protein>
<dbReference type="EMBL" id="BNJJ01000005">
    <property type="protein sequence ID" value="GHO84133.1"/>
    <property type="molecule type" value="Genomic_DNA"/>
</dbReference>
<comment type="caution">
    <text evidence="1">The sequence shown here is derived from an EMBL/GenBank/DDBJ whole genome shotgun (WGS) entry which is preliminary data.</text>
</comment>
<reference evidence="1 2" key="1">
    <citation type="journal article" date="2021" name="Int. J. Syst. Evol. Microbiol.">
        <title>Reticulibacter mediterranei gen. nov., sp. nov., within the new family Reticulibacteraceae fam. nov., and Ktedonospora formicarum gen. nov., sp. nov., Ktedonobacter robiniae sp. nov., Dictyobacter formicarum sp. nov. and Dictyobacter arantiisoli sp. nov., belonging to the class Ktedonobacteria.</title>
        <authorList>
            <person name="Yabe S."/>
            <person name="Zheng Y."/>
            <person name="Wang C.M."/>
            <person name="Sakai Y."/>
            <person name="Abe K."/>
            <person name="Yokota A."/>
            <person name="Donadio S."/>
            <person name="Cavaletti L."/>
            <person name="Monciardini P."/>
        </authorList>
    </citation>
    <scope>NUCLEOTIDE SEQUENCE [LARGE SCALE GENOMIC DNA]</scope>
    <source>
        <strain evidence="1 2">SOSP1-9</strain>
    </source>
</reference>
<sequence>MARPCAVSDTLPLQTLEPLSTTCLTCGKAAHIAYHTQRTVTTLTGRHRLHLAVRRCAPRYHRPYRPEAEGAWALPHGEYGLDVIALAGLLRYQHHQSLAEIHQSLHERGLLIGERTVLNLLARYEELVTLHMTDRERLQPLVQKQGSLILAVDGLKPDVGHEVLRVVRDCISGELLLVWPLLSEREADLVTLLKEVQEMFSVPIRGSFQTVKNRFGMLLLQHSLIFRTSFLFLPAANPLSLNAHTYWPSFLCSSGFWFRVLGELLYWNYQELMNISHAILGQRGRA</sequence>
<proteinExistence type="predicted"/>
<keyword evidence="2" id="KW-1185">Reference proteome</keyword>
<organism evidence="1 2">
    <name type="scientific">Dictyobacter formicarum</name>
    <dbReference type="NCBI Taxonomy" id="2778368"/>
    <lineage>
        <taxon>Bacteria</taxon>
        <taxon>Bacillati</taxon>
        <taxon>Chloroflexota</taxon>
        <taxon>Ktedonobacteria</taxon>
        <taxon>Ktedonobacterales</taxon>
        <taxon>Dictyobacteraceae</taxon>
        <taxon>Dictyobacter</taxon>
    </lineage>
</organism>
<evidence type="ECO:0000313" key="1">
    <source>
        <dbReference type="EMBL" id="GHO84133.1"/>
    </source>
</evidence>
<accession>A0ABQ3VE81</accession>
<evidence type="ECO:0000313" key="2">
    <source>
        <dbReference type="Proteomes" id="UP000635565"/>
    </source>
</evidence>